<evidence type="ECO:0000256" key="1">
    <source>
        <dbReference type="ARBA" id="ARBA00022630"/>
    </source>
</evidence>
<dbReference type="Proteomes" id="UP000035996">
    <property type="component" value="Unassembled WGS sequence"/>
</dbReference>
<dbReference type="EMBL" id="LELK01000004">
    <property type="protein sequence ID" value="KMM37265.1"/>
    <property type="molecule type" value="Genomic_DNA"/>
</dbReference>
<dbReference type="GO" id="GO:0016491">
    <property type="term" value="F:oxidoreductase activity"/>
    <property type="evidence" value="ECO:0007669"/>
    <property type="project" value="UniProtKB-KW"/>
</dbReference>
<dbReference type="InterPro" id="IPR051799">
    <property type="entry name" value="NADH_flavin_oxidoreductase"/>
</dbReference>
<dbReference type="Gene3D" id="3.20.20.70">
    <property type="entry name" value="Aldolase class I"/>
    <property type="match status" value="1"/>
</dbReference>
<dbReference type="SUPFAM" id="SSF51395">
    <property type="entry name" value="FMN-linked oxidoreductases"/>
    <property type="match status" value="1"/>
</dbReference>
<protein>
    <submittedName>
        <fullName evidence="4">NADH:flavin oxidoreductase</fullName>
    </submittedName>
</protein>
<dbReference type="InterPro" id="IPR013785">
    <property type="entry name" value="Aldolase_TIM"/>
</dbReference>
<feature type="domain" description="NADH:flavin oxidoreductase/NADH oxidase N-terminal" evidence="3">
    <location>
        <begin position="13"/>
        <end position="344"/>
    </location>
</feature>
<proteinExistence type="predicted"/>
<reference evidence="4" key="1">
    <citation type="submission" date="2015-06" db="EMBL/GenBank/DDBJ databases">
        <authorList>
            <person name="Liu B."/>
            <person name="Wang J."/>
            <person name="Zhu Y."/>
            <person name="Liu G."/>
            <person name="Chen Q."/>
            <person name="Zheng C."/>
            <person name="Che J."/>
            <person name="Ge C."/>
            <person name="Shi H."/>
            <person name="Pan Z."/>
            <person name="Liu X."/>
        </authorList>
    </citation>
    <scope>NUCLEOTIDE SEQUENCE [LARGE SCALE GENOMIC DNA]</scope>
    <source>
        <strain evidence="4">DSM 16346</strain>
    </source>
</reference>
<dbReference type="PANTHER" id="PTHR43656:SF2">
    <property type="entry name" value="BINDING OXIDOREDUCTASE, PUTATIVE (AFU_ORTHOLOGUE AFUA_2G08260)-RELATED"/>
    <property type="match status" value="1"/>
</dbReference>
<evidence type="ECO:0000256" key="2">
    <source>
        <dbReference type="ARBA" id="ARBA00023002"/>
    </source>
</evidence>
<comment type="caution">
    <text evidence="4">The sequence shown here is derived from an EMBL/GenBank/DDBJ whole genome shotgun (WGS) entry which is preliminary data.</text>
</comment>
<keyword evidence="1" id="KW-0285">Flavoprotein</keyword>
<dbReference type="CDD" id="cd02803">
    <property type="entry name" value="OYE_like_FMN_family"/>
    <property type="match status" value="1"/>
</dbReference>
<dbReference type="AlphaFoldDB" id="A0A0J6CVR1"/>
<dbReference type="InterPro" id="IPR001155">
    <property type="entry name" value="OxRdtase_FMN_N"/>
</dbReference>
<sequence>MIIMAHENLYTSKQLGKISMNNRFIVAPMTRITATDDSSATTTMRDYYERFAKGGFGAVITEGIYTDELYSQGYLNQPGLTNNNHVETWKNVVSAVHEHDTAIIAQLMHAGGQSQGNAYTDETVAPSAIPPKGEQLGFYGGSGTFDVPRALTLDEIEEVRHSFVQAARLAKEAGFDGVEIHGANGYLLDQFLTDYLNERDDEYGGSLENRLKLLVEVIKDVRNEVGEDFTVGMRLSQIKVTDPAYKWPNGEESAKTIFTTLEQGLDYIHVTDPDATQPAFGEGSKSLTAAAKAFSSLPVIANGQLGDPDKASKLLDQNDTDFVSLGTSALANPDYPNRLASEQELKAFDFESTLLPLAYIKEHEVNAEIIKA</sequence>
<dbReference type="PATRIC" id="fig|157733.3.peg.1176"/>
<keyword evidence="2" id="KW-0560">Oxidoreductase</keyword>
<evidence type="ECO:0000313" key="4">
    <source>
        <dbReference type="EMBL" id="KMM37265.1"/>
    </source>
</evidence>
<dbReference type="STRING" id="157733.AB986_15490"/>
<organism evidence="4 5">
    <name type="scientific">Guptibacillus hwajinpoensis</name>
    <dbReference type="NCBI Taxonomy" id="208199"/>
    <lineage>
        <taxon>Bacteria</taxon>
        <taxon>Bacillati</taxon>
        <taxon>Bacillota</taxon>
        <taxon>Bacilli</taxon>
        <taxon>Bacillales</taxon>
        <taxon>Guptibacillaceae</taxon>
        <taxon>Guptibacillus</taxon>
    </lineage>
</organism>
<gene>
    <name evidence="4" type="ORF">AB986_15490</name>
</gene>
<name>A0A0J6CVR1_9BACL</name>
<evidence type="ECO:0000313" key="5">
    <source>
        <dbReference type="Proteomes" id="UP000035996"/>
    </source>
</evidence>
<accession>A0A0J6CVR1</accession>
<dbReference type="GO" id="GO:0010181">
    <property type="term" value="F:FMN binding"/>
    <property type="evidence" value="ECO:0007669"/>
    <property type="project" value="InterPro"/>
</dbReference>
<evidence type="ECO:0000259" key="3">
    <source>
        <dbReference type="Pfam" id="PF00724"/>
    </source>
</evidence>
<dbReference type="PANTHER" id="PTHR43656">
    <property type="entry name" value="BINDING OXIDOREDUCTASE, PUTATIVE (AFU_ORTHOLOGUE AFUA_2G08260)-RELATED"/>
    <property type="match status" value="1"/>
</dbReference>
<dbReference type="Pfam" id="PF00724">
    <property type="entry name" value="Oxidored_FMN"/>
    <property type="match status" value="1"/>
</dbReference>
<keyword evidence="5" id="KW-1185">Reference proteome</keyword>